<organism evidence="2 3">
    <name type="scientific">Flavivirga aquimarina</name>
    <dbReference type="NCBI Taxonomy" id="2027862"/>
    <lineage>
        <taxon>Bacteria</taxon>
        <taxon>Pseudomonadati</taxon>
        <taxon>Bacteroidota</taxon>
        <taxon>Flavobacteriia</taxon>
        <taxon>Flavobacteriales</taxon>
        <taxon>Flavobacteriaceae</taxon>
        <taxon>Flavivirga</taxon>
    </lineage>
</organism>
<name>A0ABT8WE96_9FLAO</name>
<dbReference type="EMBL" id="JAUOEK010000154">
    <property type="protein sequence ID" value="MDO5971377.1"/>
    <property type="molecule type" value="Genomic_DNA"/>
</dbReference>
<dbReference type="PANTHER" id="PTHR46211:SF14">
    <property type="entry name" value="GLYCEROPHOSPHODIESTER PHOSPHODIESTERASE"/>
    <property type="match status" value="1"/>
</dbReference>
<evidence type="ECO:0000313" key="3">
    <source>
        <dbReference type="Proteomes" id="UP001176883"/>
    </source>
</evidence>
<proteinExistence type="predicted"/>
<dbReference type="SUPFAM" id="SSF51695">
    <property type="entry name" value="PLC-like phosphodiesterases"/>
    <property type="match status" value="1"/>
</dbReference>
<dbReference type="Pfam" id="PF03009">
    <property type="entry name" value="GDPD"/>
    <property type="match status" value="1"/>
</dbReference>
<dbReference type="PANTHER" id="PTHR46211">
    <property type="entry name" value="GLYCEROPHOSPHORYL DIESTER PHOSPHODIESTERASE"/>
    <property type="match status" value="1"/>
</dbReference>
<comment type="caution">
    <text evidence="2">The sequence shown here is derived from an EMBL/GenBank/DDBJ whole genome shotgun (WGS) entry which is preliminary data.</text>
</comment>
<dbReference type="PROSITE" id="PS51704">
    <property type="entry name" value="GP_PDE"/>
    <property type="match status" value="1"/>
</dbReference>
<dbReference type="RefSeq" id="WP_303279093.1">
    <property type="nucleotide sequence ID" value="NZ_JAUOEK010000154.1"/>
</dbReference>
<accession>A0ABT8WE96</accession>
<protein>
    <submittedName>
        <fullName evidence="2">Glycerophosphodiester phosphodiesterase family protein</fullName>
    </submittedName>
</protein>
<reference evidence="2" key="1">
    <citation type="submission" date="2023-07" db="EMBL/GenBank/DDBJ databases">
        <title>Two novel species in the genus Flavivirga.</title>
        <authorList>
            <person name="Kwon K."/>
        </authorList>
    </citation>
    <scope>NUCLEOTIDE SEQUENCE</scope>
    <source>
        <strain evidence="2">KCTC 52353</strain>
    </source>
</reference>
<gene>
    <name evidence="2" type="ORF">Q4Q35_16345</name>
</gene>
<feature type="domain" description="GP-PDE" evidence="1">
    <location>
        <begin position="1"/>
        <end position="258"/>
    </location>
</feature>
<dbReference type="Proteomes" id="UP001176883">
    <property type="component" value="Unassembled WGS sequence"/>
</dbReference>
<keyword evidence="3" id="KW-1185">Reference proteome</keyword>
<evidence type="ECO:0000313" key="2">
    <source>
        <dbReference type="EMBL" id="MDO5971377.1"/>
    </source>
</evidence>
<dbReference type="InterPro" id="IPR017946">
    <property type="entry name" value="PLC-like_Pdiesterase_TIM-brl"/>
</dbReference>
<dbReference type="Gene3D" id="3.20.20.190">
    <property type="entry name" value="Phosphatidylinositol (PI) phosphodiesterase"/>
    <property type="match status" value="1"/>
</dbReference>
<sequence>MEIICYSCGRGENPENSIEGVKHCLEVNPDWRIEMDLQMTKDGQIVLFHDYETIRTTGIENKIQEMDLGSVKKLNAGYNFKVGSGFPYRQNPIEIPTLEEVCQSFPNAKLLLDIHTDNLNAIDKIIKIIEQYGMEKQIVMVSHYDQVSAEFKAKRPNWKFGASTKEIKKMVYSSFLFLDNLFPIKSDILMLPVKFGNIKLLTNRVINHVTKRNKRLWVWLSEGKEVITVNSKMELDELEKIGANGIFTEYPAKLNEEITVDNNVL</sequence>
<dbReference type="InterPro" id="IPR030395">
    <property type="entry name" value="GP_PDE_dom"/>
</dbReference>
<evidence type="ECO:0000259" key="1">
    <source>
        <dbReference type="PROSITE" id="PS51704"/>
    </source>
</evidence>